<proteinExistence type="predicted"/>
<dbReference type="InParanoid" id="Q8ZZ59"/>
<dbReference type="AlphaFoldDB" id="Q8ZZ59"/>
<dbReference type="STRING" id="178306.PAE0424a"/>
<dbReference type="EMBL" id="AE009441">
    <property type="protein sequence ID" value="AAL62782.1"/>
    <property type="molecule type" value="Genomic_DNA"/>
</dbReference>
<dbReference type="EnsemblBacteria" id="AAL62782">
    <property type="protein sequence ID" value="AAL62782"/>
    <property type="gene ID" value="PAE0424a"/>
</dbReference>
<feature type="region of interest" description="Disordered" evidence="1">
    <location>
        <begin position="49"/>
        <end position="71"/>
    </location>
</feature>
<dbReference type="KEGG" id="pai:PAE0424a"/>
<reference evidence="2 3" key="1">
    <citation type="journal article" date="2002" name="Proc. Natl. Acad. Sci. U.S.A.">
        <title>Genome sequence of the hyperthermophilic crenarchaeon Pyrobaculum aerophilum.</title>
        <authorList>
            <person name="Fitz-Gibbon S.T."/>
            <person name="Ladner H."/>
            <person name="Kim U.J."/>
            <person name="Stetter K.O."/>
            <person name="Simon M.I."/>
            <person name="Miller J.H."/>
        </authorList>
    </citation>
    <scope>NUCLEOTIDE SEQUENCE [LARGE SCALE GENOMIC DNA]</scope>
    <source>
        <strain evidence="3">ATCC 51768 / DSM 7523 / JCM 9630 / CIP 104966 / NBRC 100827 / IM2</strain>
    </source>
</reference>
<keyword evidence="3" id="KW-1185">Reference proteome</keyword>
<evidence type="ECO:0000313" key="2">
    <source>
        <dbReference type="EMBL" id="AAL62782.1"/>
    </source>
</evidence>
<gene>
    <name evidence="2" type="ordered locus">PAE0424a</name>
</gene>
<evidence type="ECO:0000313" key="3">
    <source>
        <dbReference type="Proteomes" id="UP000002439"/>
    </source>
</evidence>
<dbReference type="HOGENOM" id="CLU_2730562_0_0_2"/>
<name>Q8ZZ59_PYRAE</name>
<dbReference type="Proteomes" id="UP000002439">
    <property type="component" value="Chromosome"/>
</dbReference>
<accession>Q8ZZ59</accession>
<evidence type="ECO:0000256" key="1">
    <source>
        <dbReference type="SAM" id="MobiDB-lite"/>
    </source>
</evidence>
<protein>
    <submittedName>
        <fullName evidence="2">Uncharacterized protein</fullName>
    </submittedName>
</protein>
<sequence>MLIAVLIAVANTAVEPGLQQMNTQRRYKTANIAADICTPYAGLAPSLARLKRKPSRSETSTQTKAVELPSA</sequence>
<organism evidence="2 3">
    <name type="scientific">Pyrobaculum aerophilum (strain ATCC 51768 / DSM 7523 / JCM 9630 / CIP 104966 / NBRC 100827 / IM2)</name>
    <dbReference type="NCBI Taxonomy" id="178306"/>
    <lineage>
        <taxon>Archaea</taxon>
        <taxon>Thermoproteota</taxon>
        <taxon>Thermoprotei</taxon>
        <taxon>Thermoproteales</taxon>
        <taxon>Thermoproteaceae</taxon>
        <taxon>Pyrobaculum</taxon>
    </lineage>
</organism>